<evidence type="ECO:0000313" key="1">
    <source>
        <dbReference type="EMBL" id="CBX92438.1"/>
    </source>
</evidence>
<protein>
    <submittedName>
        <fullName evidence="1">Predicted protein</fullName>
    </submittedName>
</protein>
<dbReference type="VEuPathDB" id="FungiDB:LEMA_P051440.1"/>
<sequence>MSRRLDLECWKIGWTDNSPLGLASTLGQAAFKARIMNGAGGSKITIPESTVPTPP</sequence>
<dbReference type="InParanoid" id="E4ZM89"/>
<gene>
    <name evidence="1" type="ORF">LEMA_P051440.1</name>
</gene>
<dbReference type="HOGENOM" id="CLU_3032797_0_0_1"/>
<accession>E4ZM89</accession>
<dbReference type="Proteomes" id="UP000002668">
    <property type="component" value="Genome"/>
</dbReference>
<evidence type="ECO:0000313" key="2">
    <source>
        <dbReference type="Proteomes" id="UP000002668"/>
    </source>
</evidence>
<name>E4ZM89_LEPMJ</name>
<proteinExistence type="predicted"/>
<dbReference type="EMBL" id="FP929094">
    <property type="protein sequence ID" value="CBX92438.1"/>
    <property type="molecule type" value="Genomic_DNA"/>
</dbReference>
<keyword evidence="2" id="KW-1185">Reference proteome</keyword>
<dbReference type="AlphaFoldDB" id="E4ZM89"/>
<organism evidence="2">
    <name type="scientific">Leptosphaeria maculans (strain JN3 / isolate v23.1.3 / race Av1-4-5-6-7-8)</name>
    <name type="common">Blackleg fungus</name>
    <name type="synonym">Phoma lingam</name>
    <dbReference type="NCBI Taxonomy" id="985895"/>
    <lineage>
        <taxon>Eukaryota</taxon>
        <taxon>Fungi</taxon>
        <taxon>Dikarya</taxon>
        <taxon>Ascomycota</taxon>
        <taxon>Pezizomycotina</taxon>
        <taxon>Dothideomycetes</taxon>
        <taxon>Pleosporomycetidae</taxon>
        <taxon>Pleosporales</taxon>
        <taxon>Pleosporineae</taxon>
        <taxon>Leptosphaeriaceae</taxon>
        <taxon>Plenodomus</taxon>
        <taxon>Plenodomus lingam/Leptosphaeria maculans species complex</taxon>
    </lineage>
</organism>
<reference evidence="2" key="1">
    <citation type="journal article" date="2011" name="Nat. Commun.">
        <title>Effector diversification within compartments of the Leptosphaeria maculans genome affected by Repeat-Induced Point mutations.</title>
        <authorList>
            <person name="Rouxel T."/>
            <person name="Grandaubert J."/>
            <person name="Hane J.K."/>
            <person name="Hoede C."/>
            <person name="van de Wouw A.P."/>
            <person name="Couloux A."/>
            <person name="Dominguez V."/>
            <person name="Anthouard V."/>
            <person name="Bally P."/>
            <person name="Bourras S."/>
            <person name="Cozijnsen A.J."/>
            <person name="Ciuffetti L.M."/>
            <person name="Degrave A."/>
            <person name="Dilmaghani A."/>
            <person name="Duret L."/>
            <person name="Fudal I."/>
            <person name="Goodwin S.B."/>
            <person name="Gout L."/>
            <person name="Glaser N."/>
            <person name="Linglin J."/>
            <person name="Kema G.H.J."/>
            <person name="Lapalu N."/>
            <person name="Lawrence C.B."/>
            <person name="May K."/>
            <person name="Meyer M."/>
            <person name="Ollivier B."/>
            <person name="Poulain J."/>
            <person name="Schoch C.L."/>
            <person name="Simon A."/>
            <person name="Spatafora J.W."/>
            <person name="Stachowiak A."/>
            <person name="Turgeon B.G."/>
            <person name="Tyler B.M."/>
            <person name="Vincent D."/>
            <person name="Weissenbach J."/>
            <person name="Amselem J."/>
            <person name="Quesneville H."/>
            <person name="Oliver R.P."/>
            <person name="Wincker P."/>
            <person name="Balesdent M.-H."/>
            <person name="Howlett B.J."/>
        </authorList>
    </citation>
    <scope>NUCLEOTIDE SEQUENCE [LARGE SCALE GENOMIC DNA]</scope>
    <source>
        <strain evidence="2">JN3 / isolate v23.1.3 / race Av1-4-5-6-7-8</strain>
    </source>
</reference>